<feature type="transmembrane region" description="Helical" evidence="1">
    <location>
        <begin position="83"/>
        <end position="102"/>
    </location>
</feature>
<accession>A0A2S7CQK4</accession>
<dbReference type="EMBL" id="MDEI01000041">
    <property type="protein sequence ID" value="PPU63867.1"/>
    <property type="molecule type" value="Genomic_DNA"/>
</dbReference>
<comment type="caution">
    <text evidence="2">The sequence shown here is derived from an EMBL/GenBank/DDBJ whole genome shotgun (WGS) entry which is preliminary data.</text>
</comment>
<organism evidence="2 3">
    <name type="scientific">Xanthomonas pisi</name>
    <dbReference type="NCBI Taxonomy" id="56457"/>
    <lineage>
        <taxon>Bacteria</taxon>
        <taxon>Pseudomonadati</taxon>
        <taxon>Pseudomonadota</taxon>
        <taxon>Gammaproteobacteria</taxon>
        <taxon>Lysobacterales</taxon>
        <taxon>Lysobacteraceae</taxon>
        <taxon>Xanthomonas</taxon>
    </lineage>
</organism>
<proteinExistence type="predicted"/>
<evidence type="ECO:0000313" key="3">
    <source>
        <dbReference type="Proteomes" id="UP000238191"/>
    </source>
</evidence>
<keyword evidence="1" id="KW-0812">Transmembrane</keyword>
<feature type="transmembrane region" description="Helical" evidence="1">
    <location>
        <begin position="49"/>
        <end position="71"/>
    </location>
</feature>
<dbReference type="AlphaFoldDB" id="A0A2S7CQK4"/>
<gene>
    <name evidence="2" type="ORF">XpiCFBP4643_22890</name>
</gene>
<dbReference type="Proteomes" id="UP000238191">
    <property type="component" value="Unassembled WGS sequence"/>
</dbReference>
<reference evidence="3" key="1">
    <citation type="submission" date="2016-08" db="EMBL/GenBank/DDBJ databases">
        <authorList>
            <person name="Merda D."/>
            <person name="Briand M."/>
            <person name="Taghouti G."/>
            <person name="Carrere S."/>
            <person name="Gouzy J."/>
            <person name="Portier P."/>
            <person name="Jacques M.-A."/>
            <person name="Fischer-Le Saux M."/>
        </authorList>
    </citation>
    <scope>NUCLEOTIDE SEQUENCE [LARGE SCALE GENOMIC DNA]</scope>
    <source>
        <strain evidence="3">CFBP4643</strain>
    </source>
</reference>
<name>A0A2S7CQK4_9XANT</name>
<keyword evidence="1" id="KW-0472">Membrane</keyword>
<keyword evidence="1" id="KW-1133">Transmembrane helix</keyword>
<protein>
    <submittedName>
        <fullName evidence="2">Uncharacterized protein</fullName>
    </submittedName>
</protein>
<evidence type="ECO:0000256" key="1">
    <source>
        <dbReference type="SAM" id="Phobius"/>
    </source>
</evidence>
<sequence length="103" mass="11156">MRAAIELAREELSKRGISDREHPVVALESAELQKENAVEAEVSNAPLGVLGKAICFIFADLLAIIISLVNFAIGKKRAGMDALAWMAFGWIPRLLLIAALSIK</sequence>
<keyword evidence="3" id="KW-1185">Reference proteome</keyword>
<evidence type="ECO:0000313" key="2">
    <source>
        <dbReference type="EMBL" id="PPU63867.1"/>
    </source>
</evidence>